<feature type="coiled-coil region" evidence="1">
    <location>
        <begin position="50"/>
        <end position="80"/>
    </location>
</feature>
<dbReference type="AlphaFoldDB" id="A0A8J6HS40"/>
<sequence>MMKLSKKVNELVTFGRENSNVHKRVKALANEISSFVRMITVEARHDKTRMMELETEIAGHRQAKMALEKKLLESENLEERNTCTRSTQTGKFDLRCKRIETYEDFLVVQDDEWEEECFKMTTVESGNPLKKNIENVVYFCDEDDKQERWYKQIKSRYPELEEVPRTKCEGGSCITLEQTVKYGVGTDARKKIKNTIVLFHDPSKQSESDQTDVYNLITTARTME</sequence>
<name>A0A8J6HS40_TENMO</name>
<keyword evidence="1" id="KW-0175">Coiled coil</keyword>
<organism evidence="2 3">
    <name type="scientific">Tenebrio molitor</name>
    <name type="common">Yellow mealworm beetle</name>
    <dbReference type="NCBI Taxonomy" id="7067"/>
    <lineage>
        <taxon>Eukaryota</taxon>
        <taxon>Metazoa</taxon>
        <taxon>Ecdysozoa</taxon>
        <taxon>Arthropoda</taxon>
        <taxon>Hexapoda</taxon>
        <taxon>Insecta</taxon>
        <taxon>Pterygota</taxon>
        <taxon>Neoptera</taxon>
        <taxon>Endopterygota</taxon>
        <taxon>Coleoptera</taxon>
        <taxon>Polyphaga</taxon>
        <taxon>Cucujiformia</taxon>
        <taxon>Tenebrionidae</taxon>
        <taxon>Tenebrio</taxon>
    </lineage>
</organism>
<reference evidence="2" key="1">
    <citation type="journal article" date="2020" name="J Insects Food Feed">
        <title>The yellow mealworm (Tenebrio molitor) genome: a resource for the emerging insects as food and feed industry.</title>
        <authorList>
            <person name="Eriksson T."/>
            <person name="Andere A."/>
            <person name="Kelstrup H."/>
            <person name="Emery V."/>
            <person name="Picard C."/>
        </authorList>
    </citation>
    <scope>NUCLEOTIDE SEQUENCE</scope>
    <source>
        <strain evidence="2">Stoneville</strain>
        <tissue evidence="2">Whole head</tissue>
    </source>
</reference>
<evidence type="ECO:0000313" key="2">
    <source>
        <dbReference type="EMBL" id="KAH0819238.1"/>
    </source>
</evidence>
<dbReference type="EMBL" id="JABDTM020015132">
    <property type="protein sequence ID" value="KAH0819238.1"/>
    <property type="molecule type" value="Genomic_DNA"/>
</dbReference>
<evidence type="ECO:0000256" key="1">
    <source>
        <dbReference type="SAM" id="Coils"/>
    </source>
</evidence>
<accession>A0A8J6HS40</accession>
<dbReference type="Proteomes" id="UP000719412">
    <property type="component" value="Unassembled WGS sequence"/>
</dbReference>
<comment type="caution">
    <text evidence="2">The sequence shown here is derived from an EMBL/GenBank/DDBJ whole genome shotgun (WGS) entry which is preliminary data.</text>
</comment>
<reference evidence="2" key="2">
    <citation type="submission" date="2021-08" db="EMBL/GenBank/DDBJ databases">
        <authorList>
            <person name="Eriksson T."/>
        </authorList>
    </citation>
    <scope>NUCLEOTIDE SEQUENCE</scope>
    <source>
        <strain evidence="2">Stoneville</strain>
        <tissue evidence="2">Whole head</tissue>
    </source>
</reference>
<proteinExistence type="predicted"/>
<protein>
    <submittedName>
        <fullName evidence="2">Uncharacterized protein</fullName>
    </submittedName>
</protein>
<evidence type="ECO:0000313" key="3">
    <source>
        <dbReference type="Proteomes" id="UP000719412"/>
    </source>
</evidence>
<gene>
    <name evidence="2" type="ORF">GEV33_003553</name>
</gene>
<keyword evidence="3" id="KW-1185">Reference proteome</keyword>